<feature type="signal peptide" evidence="4">
    <location>
        <begin position="1"/>
        <end position="25"/>
    </location>
</feature>
<dbReference type="PROSITE" id="PS51257">
    <property type="entry name" value="PROKAR_LIPOPROTEIN"/>
    <property type="match status" value="1"/>
</dbReference>
<accession>A0ABU1V3Q9</accession>
<sequence>MKALKIGLSCLALAGCFLFSTTTYAQYVRANGNQIVDESGQQLFFNGTNLGNWLLWEGYLMMGENGYLTHSQFLNKLTAAVGSKTKAKEFERQWRLNYVTRETIDELVGLGYNSVRVPFHYDMFYNKETKQLTDDGFKYIDNLIEYCRYKKMYILLDMHAAPGYQNPGDHSDNEKALGRTDDWGKAEDRKTVGFWDGTVNGAIGENVKIASQVWRHIALRYKNQPIIWGYDLINEPVTKEGEGNRLMPSFKAMRDAIREVDPNHVIVLEGDWWGSYMNVFDAPIIDNNIVLQTHHYVHGVQADIALLHERADLANKLNVPIILGEFGEDNLDYLRQIANIARDRYDGSFAWSFKKVSKDKTLWRINPTTAYQNVVRAIKYNTTVSDADYQGAMQFAQYNIRNKASGLDWFQDFYEKTTNPITVSTPCVRSAYKNVALPGVIQAEDFDNGCMNQVYADSSTENAGGAYRVTNVDIASTTDNGTSGYYVGWTTAGEWLDYTVDIPQAGNYTFTYRVASPYSGGSITMNVVGVAGINLITAVPQTGGWESWRDAVSSSVNLPAGKQTIRLTLSGGFNVNSTSVTSNSITISGTYAIRSKATNKVLDIRLDELGLNKLNGAKIQQWSYENIDNQKWKIERVGDAYKIISVHSGKALDVANNNRENHANLQQWDYVNADNQKWKLNYDQASGTYSIISVATNKAIDVPLGNPDNSTLLQMYDFHPGNINQQWTLNKLQ</sequence>
<name>A0ABU1V3Q9_9GAMM</name>
<evidence type="ECO:0000256" key="2">
    <source>
        <dbReference type="ARBA" id="ARBA00022801"/>
    </source>
</evidence>
<proteinExistence type="predicted"/>
<dbReference type="Pfam" id="PF00150">
    <property type="entry name" value="Cellulase"/>
    <property type="match status" value="1"/>
</dbReference>
<keyword evidence="1 4" id="KW-0732">Signal</keyword>
<dbReference type="SMART" id="SM00458">
    <property type="entry name" value="RICIN"/>
    <property type="match status" value="1"/>
</dbReference>
<protein>
    <submittedName>
        <fullName evidence="6">Aryl-phospho-beta-D-glucosidase BglC (GH1 family)</fullName>
    </submittedName>
</protein>
<dbReference type="SUPFAM" id="SSF50370">
    <property type="entry name" value="Ricin B-like lectins"/>
    <property type="match status" value="1"/>
</dbReference>
<feature type="domain" description="CBM6" evidence="5">
    <location>
        <begin position="439"/>
        <end position="581"/>
    </location>
</feature>
<dbReference type="InterPro" id="IPR005084">
    <property type="entry name" value="CBM6"/>
</dbReference>
<dbReference type="CDD" id="cd00161">
    <property type="entry name" value="beta-trefoil_Ricin-like"/>
    <property type="match status" value="1"/>
</dbReference>
<dbReference type="SUPFAM" id="SSF51445">
    <property type="entry name" value="(Trans)glycosidases"/>
    <property type="match status" value="1"/>
</dbReference>
<dbReference type="PANTHER" id="PTHR31297">
    <property type="entry name" value="GLUCAN ENDO-1,6-BETA-GLUCOSIDASE B"/>
    <property type="match status" value="1"/>
</dbReference>
<dbReference type="InterPro" id="IPR017853">
    <property type="entry name" value="GH"/>
</dbReference>
<dbReference type="EMBL" id="JAVDVX010000009">
    <property type="protein sequence ID" value="MDR7091973.1"/>
    <property type="molecule type" value="Genomic_DNA"/>
</dbReference>
<dbReference type="Pfam" id="PF14200">
    <property type="entry name" value="RicinB_lectin_2"/>
    <property type="match status" value="2"/>
</dbReference>
<comment type="caution">
    <text evidence="6">The sequence shown here is derived from an EMBL/GenBank/DDBJ whole genome shotgun (WGS) entry which is preliminary data.</text>
</comment>
<feature type="chain" id="PRO_5046471276" evidence="4">
    <location>
        <begin position="26"/>
        <end position="733"/>
    </location>
</feature>
<evidence type="ECO:0000313" key="7">
    <source>
        <dbReference type="Proteomes" id="UP001253595"/>
    </source>
</evidence>
<dbReference type="Gene3D" id="2.60.120.260">
    <property type="entry name" value="Galactose-binding domain-like"/>
    <property type="match status" value="1"/>
</dbReference>
<dbReference type="Gene3D" id="3.20.20.80">
    <property type="entry name" value="Glycosidases"/>
    <property type="match status" value="1"/>
</dbReference>
<dbReference type="Proteomes" id="UP001253595">
    <property type="component" value="Unassembled WGS sequence"/>
</dbReference>
<dbReference type="SUPFAM" id="SSF49785">
    <property type="entry name" value="Galactose-binding domain-like"/>
    <property type="match status" value="1"/>
</dbReference>
<evidence type="ECO:0000256" key="3">
    <source>
        <dbReference type="ARBA" id="ARBA00023295"/>
    </source>
</evidence>
<keyword evidence="2" id="KW-0378">Hydrolase</keyword>
<dbReference type="InterPro" id="IPR006584">
    <property type="entry name" value="Cellulose-bd_IV"/>
</dbReference>
<keyword evidence="7" id="KW-1185">Reference proteome</keyword>
<organism evidence="6 7">
    <name type="scientific">Cellvibrio fibrivorans</name>
    <dbReference type="NCBI Taxonomy" id="126350"/>
    <lineage>
        <taxon>Bacteria</taxon>
        <taxon>Pseudomonadati</taxon>
        <taxon>Pseudomonadota</taxon>
        <taxon>Gammaproteobacteria</taxon>
        <taxon>Cellvibrionales</taxon>
        <taxon>Cellvibrionaceae</taxon>
        <taxon>Cellvibrio</taxon>
    </lineage>
</organism>
<dbReference type="InterPro" id="IPR035992">
    <property type="entry name" value="Ricin_B-like_lectins"/>
</dbReference>
<dbReference type="InterPro" id="IPR001547">
    <property type="entry name" value="Glyco_hydro_5"/>
</dbReference>
<dbReference type="InterPro" id="IPR008979">
    <property type="entry name" value="Galactose-bd-like_sf"/>
</dbReference>
<reference evidence="6 7" key="1">
    <citation type="submission" date="2023-07" db="EMBL/GenBank/DDBJ databases">
        <title>Sorghum-associated microbial communities from plants grown in Nebraska, USA.</title>
        <authorList>
            <person name="Schachtman D."/>
        </authorList>
    </citation>
    <scope>NUCLEOTIDE SEQUENCE [LARGE SCALE GENOMIC DNA]</scope>
    <source>
        <strain evidence="6 7">BE190</strain>
    </source>
</reference>
<dbReference type="PANTHER" id="PTHR31297:SF13">
    <property type="entry name" value="PUTATIVE-RELATED"/>
    <property type="match status" value="1"/>
</dbReference>
<dbReference type="PROSITE" id="PS51175">
    <property type="entry name" value="CBM6"/>
    <property type="match status" value="1"/>
</dbReference>
<keyword evidence="3" id="KW-0326">Glycosidase</keyword>
<dbReference type="Gene3D" id="2.80.10.50">
    <property type="match status" value="2"/>
</dbReference>
<dbReference type="InterPro" id="IPR050386">
    <property type="entry name" value="Glycosyl_hydrolase_5"/>
</dbReference>
<dbReference type="PROSITE" id="PS50231">
    <property type="entry name" value="RICIN_B_LECTIN"/>
    <property type="match status" value="1"/>
</dbReference>
<evidence type="ECO:0000256" key="1">
    <source>
        <dbReference type="ARBA" id="ARBA00022729"/>
    </source>
</evidence>
<evidence type="ECO:0000256" key="4">
    <source>
        <dbReference type="SAM" id="SignalP"/>
    </source>
</evidence>
<dbReference type="RefSeq" id="WP_310075826.1">
    <property type="nucleotide sequence ID" value="NZ_JAVDVX010000009.1"/>
</dbReference>
<dbReference type="InterPro" id="IPR000772">
    <property type="entry name" value="Ricin_B_lectin"/>
</dbReference>
<evidence type="ECO:0000313" key="6">
    <source>
        <dbReference type="EMBL" id="MDR7091973.1"/>
    </source>
</evidence>
<dbReference type="CDD" id="cd04080">
    <property type="entry name" value="CBM6_cellulase-like"/>
    <property type="match status" value="1"/>
</dbReference>
<gene>
    <name evidence="6" type="ORF">J2X05_004011</name>
</gene>
<evidence type="ECO:0000259" key="5">
    <source>
        <dbReference type="PROSITE" id="PS51175"/>
    </source>
</evidence>
<dbReference type="Pfam" id="PF03422">
    <property type="entry name" value="CBM_6"/>
    <property type="match status" value="1"/>
</dbReference>
<dbReference type="SMART" id="SM00606">
    <property type="entry name" value="CBD_IV"/>
    <property type="match status" value="1"/>
</dbReference>